<feature type="domain" description="HAT C-terminal dimerisation" evidence="1">
    <location>
        <begin position="114"/>
        <end position="181"/>
    </location>
</feature>
<dbReference type="EMBL" id="CP093346">
    <property type="protein sequence ID" value="WOG95402.1"/>
    <property type="molecule type" value="Genomic_DNA"/>
</dbReference>
<proteinExistence type="predicted"/>
<keyword evidence="3" id="KW-1185">Reference proteome</keyword>
<dbReference type="InterPro" id="IPR008906">
    <property type="entry name" value="HATC_C_dom"/>
</dbReference>
<dbReference type="GO" id="GO:0046983">
    <property type="term" value="F:protein dimerization activity"/>
    <property type="evidence" value="ECO:0007669"/>
    <property type="project" value="InterPro"/>
</dbReference>
<reference evidence="2" key="1">
    <citation type="journal article" date="2016" name="Nat. Genet.">
        <title>A high-quality carrot genome assembly provides new insights into carotenoid accumulation and asterid genome evolution.</title>
        <authorList>
            <person name="Iorizzo M."/>
            <person name="Ellison S."/>
            <person name="Senalik D."/>
            <person name="Zeng P."/>
            <person name="Satapoomin P."/>
            <person name="Huang J."/>
            <person name="Bowman M."/>
            <person name="Iovene M."/>
            <person name="Sanseverino W."/>
            <person name="Cavagnaro P."/>
            <person name="Yildiz M."/>
            <person name="Macko-Podgorni A."/>
            <person name="Moranska E."/>
            <person name="Grzebelus E."/>
            <person name="Grzebelus D."/>
            <person name="Ashrafi H."/>
            <person name="Zheng Z."/>
            <person name="Cheng S."/>
            <person name="Spooner D."/>
            <person name="Van Deynze A."/>
            <person name="Simon P."/>
        </authorList>
    </citation>
    <scope>NUCLEOTIDE SEQUENCE</scope>
    <source>
        <tissue evidence="2">Leaf</tissue>
    </source>
</reference>
<reference evidence="2" key="2">
    <citation type="submission" date="2022-03" db="EMBL/GenBank/DDBJ databases">
        <title>Draft title - Genomic analysis of global carrot germplasm unveils the trajectory of domestication and the origin of high carotenoid orange carrot.</title>
        <authorList>
            <person name="Iorizzo M."/>
            <person name="Ellison S."/>
            <person name="Senalik D."/>
            <person name="Macko-Podgorni A."/>
            <person name="Grzebelus D."/>
            <person name="Bostan H."/>
            <person name="Rolling W."/>
            <person name="Curaba J."/>
            <person name="Simon P."/>
        </authorList>
    </citation>
    <scope>NUCLEOTIDE SEQUENCE</scope>
    <source>
        <tissue evidence="2">Leaf</tissue>
    </source>
</reference>
<dbReference type="InterPro" id="IPR012337">
    <property type="entry name" value="RNaseH-like_sf"/>
</dbReference>
<organism evidence="2 3">
    <name type="scientific">Daucus carota subsp. sativus</name>
    <name type="common">Carrot</name>
    <dbReference type="NCBI Taxonomy" id="79200"/>
    <lineage>
        <taxon>Eukaryota</taxon>
        <taxon>Viridiplantae</taxon>
        <taxon>Streptophyta</taxon>
        <taxon>Embryophyta</taxon>
        <taxon>Tracheophyta</taxon>
        <taxon>Spermatophyta</taxon>
        <taxon>Magnoliopsida</taxon>
        <taxon>eudicotyledons</taxon>
        <taxon>Gunneridae</taxon>
        <taxon>Pentapetalae</taxon>
        <taxon>asterids</taxon>
        <taxon>campanulids</taxon>
        <taxon>Apiales</taxon>
        <taxon>Apiaceae</taxon>
        <taxon>Apioideae</taxon>
        <taxon>Scandiceae</taxon>
        <taxon>Daucinae</taxon>
        <taxon>Daucus</taxon>
        <taxon>Daucus sect. Daucus</taxon>
    </lineage>
</organism>
<sequence length="222" mass="25617">MGEIYERIDCMLGEIIDVLKNGSHASDLIRMNEILVNRREKMNIPMHCLGFSLNPHYYDANYLRMEAPGGVPRRPPNQDLEVVKGVMKLLREQLSRFQAKEGIFGTPAARIDAVSMSPISWWSTYGSETLELTDIALKVLSQPISSSSAERVWRTYSFIHNAKWNRLNATRDDKLVFIHSNARLLSRCSERYKKGPSRKWDVNPENTLFEESAVRLEETNWE</sequence>
<dbReference type="Proteomes" id="UP000077755">
    <property type="component" value="Chromosome 4"/>
</dbReference>
<dbReference type="SUPFAM" id="SSF53098">
    <property type="entry name" value="Ribonuclease H-like"/>
    <property type="match status" value="1"/>
</dbReference>
<dbReference type="Pfam" id="PF05699">
    <property type="entry name" value="Dimer_Tnp_hAT"/>
    <property type="match status" value="1"/>
</dbReference>
<name>A0AAF1AW65_DAUCS</name>
<evidence type="ECO:0000259" key="1">
    <source>
        <dbReference type="Pfam" id="PF05699"/>
    </source>
</evidence>
<accession>A0AAF1AW65</accession>
<evidence type="ECO:0000313" key="3">
    <source>
        <dbReference type="Proteomes" id="UP000077755"/>
    </source>
</evidence>
<evidence type="ECO:0000313" key="2">
    <source>
        <dbReference type="EMBL" id="WOG95402.1"/>
    </source>
</evidence>
<protein>
    <recommendedName>
        <fullName evidence="1">HAT C-terminal dimerisation domain-containing protein</fullName>
    </recommendedName>
</protein>
<dbReference type="AlphaFoldDB" id="A0AAF1AW65"/>
<gene>
    <name evidence="2" type="ORF">DCAR_0414720</name>
</gene>